<dbReference type="EMBL" id="JH795020">
    <property type="protein sequence ID" value="ELQ61711.1"/>
    <property type="molecule type" value="Genomic_DNA"/>
</dbReference>
<sequence length="664" mass="73107">MPHVGRLLLVSSVMIFEKQKEEGQLTLSFCMANPNRRVRRYGVTKNNQSLMYFGDSHAQQTLNSKYQSQGSNVSSIRGRHKNKNAKGYLGYGESNPGHDGYSSMRASSKIEGILLRIRGIYCCTLSNYLMDIMETSFNALADEVQNLIDRKTILEHKLRYAREQYQYLADKYAPAEKAVSETLAKLQLPPETSHPALANTSLVPLPRRGDRSDNAQIALFIREGRKVASKLSIMTDPSKGSFSSSKDAVSTGVTTLSAAMLEQDFTVEGKRGQLQCPFSASPSTVAKDNKTQGDGAPGLDRPDSSGNVQDPTPHASADPICAAMLEETTSQQPPPSAGANKCPIRFLDQHSTEEIAHYVETHKHEMPRSHEVCIQRYQRNEEQIRKLDAKYGSLVGMIGDLSQIHKPMLPIGEMQEEIDRASNERVENWAAEVSANEPDAPPEQFVVSLVKEGTTDRAHADDDDRESHFDRVLKEVRVGESPSRPWGISVPIMDDTTLQNLESERPVSPPPAPVHMPPGAPGTPPHPMAARAGAGKCPFDHTKLKGMSRGDMSGMMSSPCPPRTDRSHVRESGRRLSDSVTGAGFNPRDHHPRSSSSTIPPKKQEHPKTAQASRQQPTFINPSGPLPKAAHQAPQMVFTGPVFIGYPIEQAIQFMQHFQNGGQQ</sequence>
<dbReference type="AlphaFoldDB" id="L7J0G0"/>
<reference evidence="2" key="1">
    <citation type="journal article" date="2012" name="PLoS Genet.">
        <title>Comparative analysis of the genomes of two field isolates of the rice blast fungus Magnaporthe oryzae.</title>
        <authorList>
            <person name="Xue M."/>
            <person name="Yang J."/>
            <person name="Li Z."/>
            <person name="Hu S."/>
            <person name="Yao N."/>
            <person name="Dean R.A."/>
            <person name="Zhao W."/>
            <person name="Shen M."/>
            <person name="Zhang H."/>
            <person name="Li C."/>
            <person name="Liu L."/>
            <person name="Cao L."/>
            <person name="Xu X."/>
            <person name="Xing Y."/>
            <person name="Hsiang T."/>
            <person name="Zhang Z."/>
            <person name="Xu J.R."/>
            <person name="Peng Y.L."/>
        </authorList>
    </citation>
    <scope>NUCLEOTIDE SEQUENCE [LARGE SCALE GENOMIC DNA]</scope>
    <source>
        <strain evidence="2">P131</strain>
    </source>
</reference>
<gene>
    <name evidence="2" type="ORF">OOW_P131scaffold01159g17</name>
</gene>
<protein>
    <submittedName>
        <fullName evidence="2">Uncharacterized protein</fullName>
    </submittedName>
</protein>
<feature type="region of interest" description="Disordered" evidence="1">
    <location>
        <begin position="274"/>
        <end position="316"/>
    </location>
</feature>
<proteinExistence type="predicted"/>
<feature type="region of interest" description="Disordered" evidence="1">
    <location>
        <begin position="502"/>
        <end position="631"/>
    </location>
</feature>
<accession>L7J0G0</accession>
<name>L7J0G0_PYRO1</name>
<feature type="compositionally biased region" description="Polar residues" evidence="1">
    <location>
        <begin position="610"/>
        <end position="621"/>
    </location>
</feature>
<feature type="compositionally biased region" description="Polar residues" evidence="1">
    <location>
        <begin position="276"/>
        <end position="286"/>
    </location>
</feature>
<evidence type="ECO:0000313" key="2">
    <source>
        <dbReference type="EMBL" id="ELQ61711.1"/>
    </source>
</evidence>
<feature type="compositionally biased region" description="Pro residues" evidence="1">
    <location>
        <begin position="507"/>
        <end position="527"/>
    </location>
</feature>
<feature type="compositionally biased region" description="Basic and acidic residues" evidence="1">
    <location>
        <begin position="563"/>
        <end position="577"/>
    </location>
</feature>
<evidence type="ECO:0000256" key="1">
    <source>
        <dbReference type="SAM" id="MobiDB-lite"/>
    </source>
</evidence>
<feature type="compositionally biased region" description="Low complexity" evidence="1">
    <location>
        <begin position="547"/>
        <end position="558"/>
    </location>
</feature>
<organism>
    <name type="scientific">Pyricularia oryzae (strain P131)</name>
    <name type="common">Rice blast fungus</name>
    <name type="synonym">Magnaporthe oryzae</name>
    <dbReference type="NCBI Taxonomy" id="1143193"/>
    <lineage>
        <taxon>Eukaryota</taxon>
        <taxon>Fungi</taxon>
        <taxon>Dikarya</taxon>
        <taxon>Ascomycota</taxon>
        <taxon>Pezizomycotina</taxon>
        <taxon>Sordariomycetes</taxon>
        <taxon>Sordariomycetidae</taxon>
        <taxon>Magnaporthales</taxon>
        <taxon>Pyriculariaceae</taxon>
        <taxon>Pyricularia</taxon>
    </lineage>
</organism>